<feature type="compositionally biased region" description="Acidic residues" evidence="1">
    <location>
        <begin position="14"/>
        <end position="27"/>
    </location>
</feature>
<organism evidence="2 3">
    <name type="scientific">Colletotrichum sublineola</name>
    <name type="common">Sorghum anthracnose fungus</name>
    <dbReference type="NCBI Taxonomy" id="1173701"/>
    <lineage>
        <taxon>Eukaryota</taxon>
        <taxon>Fungi</taxon>
        <taxon>Dikarya</taxon>
        <taxon>Ascomycota</taxon>
        <taxon>Pezizomycotina</taxon>
        <taxon>Sordariomycetes</taxon>
        <taxon>Hypocreomycetidae</taxon>
        <taxon>Glomerellales</taxon>
        <taxon>Glomerellaceae</taxon>
        <taxon>Colletotrichum</taxon>
        <taxon>Colletotrichum graminicola species complex</taxon>
    </lineage>
</organism>
<protein>
    <submittedName>
        <fullName evidence="2">Uncharacterized protein</fullName>
    </submittedName>
</protein>
<reference evidence="3" key="1">
    <citation type="journal article" date="2014" name="Genome Announc.">
        <title>Draft genome sequence of Colletotrichum sublineola, a destructive pathogen of cultivated sorghum.</title>
        <authorList>
            <person name="Baroncelli R."/>
            <person name="Sanz-Martin J.M."/>
            <person name="Rech G.E."/>
            <person name="Sukno S.A."/>
            <person name="Thon M.R."/>
        </authorList>
    </citation>
    <scope>NUCLEOTIDE SEQUENCE [LARGE SCALE GENOMIC DNA]</scope>
    <source>
        <strain evidence="3">TX430BB</strain>
    </source>
</reference>
<dbReference type="AlphaFoldDB" id="A0A066X744"/>
<proteinExistence type="predicted"/>
<feature type="region of interest" description="Disordered" evidence="1">
    <location>
        <begin position="1"/>
        <end position="68"/>
    </location>
</feature>
<name>A0A066X744_COLSU</name>
<comment type="caution">
    <text evidence="2">The sequence shown here is derived from an EMBL/GenBank/DDBJ whole genome shotgun (WGS) entry which is preliminary data.</text>
</comment>
<dbReference type="EMBL" id="JMSE01001400">
    <property type="protein sequence ID" value="KDN61566.1"/>
    <property type="molecule type" value="Genomic_DNA"/>
</dbReference>
<evidence type="ECO:0000313" key="3">
    <source>
        <dbReference type="Proteomes" id="UP000027238"/>
    </source>
</evidence>
<gene>
    <name evidence="2" type="ORF">CSUB01_04160</name>
</gene>
<accession>A0A066X744</accession>
<dbReference type="Proteomes" id="UP000027238">
    <property type="component" value="Unassembled WGS sequence"/>
</dbReference>
<evidence type="ECO:0000313" key="2">
    <source>
        <dbReference type="EMBL" id="KDN61566.1"/>
    </source>
</evidence>
<dbReference type="HOGENOM" id="CLU_2158223_0_0_1"/>
<feature type="region of interest" description="Disordered" evidence="1">
    <location>
        <begin position="90"/>
        <end position="111"/>
    </location>
</feature>
<keyword evidence="3" id="KW-1185">Reference proteome</keyword>
<sequence length="111" mass="11375">MPSGSYPCWQPCPPDDEDDDGNNDNDADSIPAPSDDGEEVAQVDWLPLPRSASSADSRGPGVGHTKATLGLGALPAAGCGAVKGYQQGKKSACVMSIADSPSKDDDLTNSR</sequence>
<evidence type="ECO:0000256" key="1">
    <source>
        <dbReference type="SAM" id="MobiDB-lite"/>
    </source>
</evidence>
<feature type="compositionally biased region" description="Basic and acidic residues" evidence="1">
    <location>
        <begin position="101"/>
        <end position="111"/>
    </location>
</feature>